<keyword evidence="4" id="KW-0443">Lipid metabolism</keyword>
<comment type="catalytic activity">
    <reaction evidence="5">
        <text>a 1,2-diacyl-sn-glycero-3-phosphocholine + H2O = a 1-acyl-sn-glycero-3-phosphocholine + a fatty acid + H(+)</text>
        <dbReference type="Rhea" id="RHEA:15801"/>
        <dbReference type="ChEBI" id="CHEBI:15377"/>
        <dbReference type="ChEBI" id="CHEBI:15378"/>
        <dbReference type="ChEBI" id="CHEBI:28868"/>
        <dbReference type="ChEBI" id="CHEBI:57643"/>
        <dbReference type="ChEBI" id="CHEBI:58168"/>
        <dbReference type="EC" id="3.1.1.4"/>
    </reaction>
    <physiologicalReaction direction="left-to-right" evidence="5">
        <dbReference type="Rhea" id="RHEA:15802"/>
    </physiologicalReaction>
</comment>
<dbReference type="Gene3D" id="3.40.1090.10">
    <property type="entry name" value="Cytosolic phospholipase A2 catalytic domain"/>
    <property type="match status" value="1"/>
</dbReference>
<reference evidence="9" key="1">
    <citation type="submission" date="2017-10" db="EMBL/GenBank/DDBJ databases">
        <authorList>
            <person name="Armitage A.D."/>
            <person name="Barbara D.J."/>
            <person name="Woodhall J.W."/>
            <person name="Sreenivasaprasad S."/>
            <person name="Lane C.R."/>
            <person name="Clarkson J.P."/>
            <person name="Harrison R.J."/>
        </authorList>
    </citation>
    <scope>NUCLEOTIDE SEQUENCE</scope>
    <source>
        <strain evidence="9">FERA 635</strain>
    </source>
</reference>
<dbReference type="InterPro" id="IPR036770">
    <property type="entry name" value="Ankyrin_rpt-contain_sf"/>
</dbReference>
<evidence type="ECO:0000313" key="11">
    <source>
        <dbReference type="Proteomes" id="UP000293195"/>
    </source>
</evidence>
<keyword evidence="2" id="KW-0378">Hydrolase</keyword>
<dbReference type="InterPro" id="IPR016035">
    <property type="entry name" value="Acyl_Trfase/lysoPLipase"/>
</dbReference>
<dbReference type="GO" id="GO:0016020">
    <property type="term" value="C:membrane"/>
    <property type="evidence" value="ECO:0007669"/>
    <property type="project" value="TreeGrafter"/>
</dbReference>
<dbReference type="PROSITE" id="PS51635">
    <property type="entry name" value="PNPLA"/>
    <property type="match status" value="1"/>
</dbReference>
<dbReference type="SMART" id="SM00248">
    <property type="entry name" value="ANK"/>
    <property type="match status" value="3"/>
</dbReference>
<evidence type="ECO:0000256" key="4">
    <source>
        <dbReference type="ARBA" id="ARBA00023098"/>
    </source>
</evidence>
<evidence type="ECO:0000313" key="8">
    <source>
        <dbReference type="EMBL" id="RYN45054.1"/>
    </source>
</evidence>
<dbReference type="SUPFAM" id="SSF48403">
    <property type="entry name" value="Ankyrin repeat"/>
    <property type="match status" value="1"/>
</dbReference>
<dbReference type="Proteomes" id="UP000293195">
    <property type="component" value="Unassembled WGS sequence"/>
</dbReference>
<proteinExistence type="predicted"/>
<keyword evidence="3" id="KW-0442">Lipid degradation</keyword>
<sequence length="1215" mass="135584">MTHPGVRLLSLDGGGTRGLVALNILREMMNRVVPEEGGSSRPSQYFDLIAGTGLTGLCALLFSRFDLSKKLDDVVDLRKKIVHRELEEDLENWIDCIQEYEDPKEQIEALRQGIVQDCWSAVIQKNVVDGLERYMHMVNGDFDYKRVGGQIEAGRSKVFVVGSESKGYDDNGGVSEARQYHVPILHRTYECRHGKSTYTLYAIGLGTVASPGIIKPGVIFPDFLATGSHSAHNPVQLILDESRKLWPGMRVSAMISIGTGNFDIERSILHPHIEDTAKACQKIVGKNKEVAKNIKHYVLPFDKNLASAYYRFDSDYTNTFFESPQMHRIAEEARKWMGAPKQATQCSIVSRMIGPSRFPDSREDLIALSSLACLTHTLSVSGYAYESIRVSEIITNYILYESCADTDGSFRKLCIAAAAEEISSNVLARHRAYAESSTLPNDTQSEAAFLYNFIAFGDQDKGGDRNPGQLQSIFDYVSAAYHCLVTAEEKDQSTINSPRFSAYFRKLCAHVQLPPIGSPKLVVSLEDGLRVSTISALCQAAVTQLLHGIKGLAYNGDFIRQIGPSVAKLPSSGASNMIVDPIANLLALLLEAYSWSSLYDNIIIALIDRRVIEGYQWSYVNLALRRCEAAEQNLSPSLDESKVLASCSEFLDSYTAAWQSEGHSIINECVHNGWLSLIRKSLWCQQLTSTNTMERNEDFDRQASTAFQYAAQVGHTHVMKRMVECVGVDYWKRTINQGNAQGLTAVHLACQHRAPKEIFRLLRLCGGDPNARCHAGRTPLIYCFPDQASLPSMYQPILDLISAHQLPTTVSLDKPKAWGSNKNCTNIDPRAYDFRVIVNHLLCRNANMTVADNQGMTPLHHAAKEGWGDVLPVFFLHYHKASDDWQKQCLTMRDYNNRSALDHARMAGNRGDIQGGEDSIIAQMSKLQVAVPPKTNLAKPPLPDALITVPINRPRLPTPEPPPHPAYPAPPLTPVGAPSVALFPAPYVHKDRASPAESNLQLPPRFTPAQIYRDPAFASSATASLNTNTAPARQTVQYTQFAQPHVYSDPTTSLDLNSVLERAYHGDSDSSWNFWVATDSYDDLPACPEVHKPSPDAGGTEPPIPSSFVSPWLGKTPEDCAKWLQAMPRTEHTDEKKHVVDTPVNPQYFLFLSKFSKDEDLVFVARIVKVEREEMRDEYFPQSTDQVQMMMWTNWQFDERAIMYQRQQLSKKKPD</sequence>
<evidence type="ECO:0000259" key="7">
    <source>
        <dbReference type="PROSITE" id="PS51635"/>
    </source>
</evidence>
<dbReference type="GO" id="GO:0047499">
    <property type="term" value="F:calcium-independent phospholipase A2 activity"/>
    <property type="evidence" value="ECO:0007669"/>
    <property type="project" value="TreeGrafter"/>
</dbReference>
<feature type="domain" description="PNPLA" evidence="7">
    <location>
        <begin position="9"/>
        <end position="239"/>
    </location>
</feature>
<name>A0A4Q4S056_9PLEO</name>
<dbReference type="InterPro" id="IPR002641">
    <property type="entry name" value="PNPLA_dom"/>
</dbReference>
<evidence type="ECO:0000313" key="9">
    <source>
        <dbReference type="EMBL" id="RYN87229.1"/>
    </source>
</evidence>
<dbReference type="OrthoDB" id="5301876at2759"/>
<dbReference type="AlphaFoldDB" id="A0A4Q4S056"/>
<organism evidence="8 10">
    <name type="scientific">Alternaria tenuissima</name>
    <dbReference type="NCBI Taxonomy" id="119927"/>
    <lineage>
        <taxon>Eukaryota</taxon>
        <taxon>Fungi</taxon>
        <taxon>Dikarya</taxon>
        <taxon>Ascomycota</taxon>
        <taxon>Pezizomycotina</taxon>
        <taxon>Dothideomycetes</taxon>
        <taxon>Pleosporomycetidae</taxon>
        <taxon>Pleosporales</taxon>
        <taxon>Pleosporineae</taxon>
        <taxon>Pleosporaceae</taxon>
        <taxon>Alternaria</taxon>
        <taxon>Alternaria sect. Alternaria</taxon>
        <taxon>Alternaria alternata complex</taxon>
    </lineage>
</organism>
<dbReference type="Proteomes" id="UP000292402">
    <property type="component" value="Unassembled WGS sequence"/>
</dbReference>
<accession>A0A4Q4S056</accession>
<dbReference type="EC" id="3.1.1.4" evidence="1"/>
<feature type="short sequence motif" description="GXGXXG" evidence="6">
    <location>
        <begin position="13"/>
        <end position="18"/>
    </location>
</feature>
<dbReference type="Gene3D" id="1.25.40.20">
    <property type="entry name" value="Ankyrin repeat-containing domain"/>
    <property type="match status" value="2"/>
</dbReference>
<dbReference type="InterPro" id="IPR002110">
    <property type="entry name" value="Ankyrin_rpt"/>
</dbReference>
<evidence type="ECO:0000256" key="3">
    <source>
        <dbReference type="ARBA" id="ARBA00022963"/>
    </source>
</evidence>
<dbReference type="GO" id="GO:0046486">
    <property type="term" value="P:glycerolipid metabolic process"/>
    <property type="evidence" value="ECO:0007669"/>
    <property type="project" value="UniProtKB-ARBA"/>
</dbReference>
<evidence type="ECO:0000256" key="6">
    <source>
        <dbReference type="PROSITE-ProRule" id="PRU01161"/>
    </source>
</evidence>
<comment type="caution">
    <text evidence="8">The sequence shown here is derived from an EMBL/GenBank/DDBJ whole genome shotgun (WGS) entry which is preliminary data.</text>
</comment>
<evidence type="ECO:0000313" key="10">
    <source>
        <dbReference type="Proteomes" id="UP000292402"/>
    </source>
</evidence>
<comment type="caution">
    <text evidence="6">Lacks conserved residue(s) required for the propagation of feature annotation.</text>
</comment>
<dbReference type="PANTHER" id="PTHR24185">
    <property type="entry name" value="CALCIUM-INDEPENDENT PHOSPHOLIPASE A2-GAMMA"/>
    <property type="match status" value="1"/>
</dbReference>
<evidence type="ECO:0000256" key="5">
    <source>
        <dbReference type="ARBA" id="ARBA00023422"/>
    </source>
</evidence>
<keyword evidence="11" id="KW-1185">Reference proteome</keyword>
<dbReference type="GO" id="GO:0016042">
    <property type="term" value="P:lipid catabolic process"/>
    <property type="evidence" value="ECO:0007669"/>
    <property type="project" value="UniProtKB-KW"/>
</dbReference>
<evidence type="ECO:0000256" key="1">
    <source>
        <dbReference type="ARBA" id="ARBA00013278"/>
    </source>
</evidence>
<dbReference type="SUPFAM" id="SSF52151">
    <property type="entry name" value="FabD/lysophospholipase-like"/>
    <property type="match status" value="1"/>
</dbReference>
<protein>
    <recommendedName>
        <fullName evidence="1">phospholipase A2</fullName>
        <ecNumber evidence="1">3.1.1.4</ecNumber>
    </recommendedName>
</protein>
<dbReference type="EMBL" id="PDXF01000124">
    <property type="protein sequence ID" value="RYN87229.1"/>
    <property type="molecule type" value="Genomic_DNA"/>
</dbReference>
<gene>
    <name evidence="8" type="ORF">AA0114_g9393</name>
    <name evidence="9" type="ORF">AA0119_g12562</name>
</gene>
<dbReference type="GO" id="GO:0019369">
    <property type="term" value="P:arachidonate metabolic process"/>
    <property type="evidence" value="ECO:0007669"/>
    <property type="project" value="TreeGrafter"/>
</dbReference>
<dbReference type="EMBL" id="PDXA01000037">
    <property type="protein sequence ID" value="RYN45054.1"/>
    <property type="molecule type" value="Genomic_DNA"/>
</dbReference>
<dbReference type="Pfam" id="PF12796">
    <property type="entry name" value="Ank_2"/>
    <property type="match status" value="1"/>
</dbReference>
<dbReference type="PANTHER" id="PTHR24185:SF1">
    <property type="entry name" value="CALCIUM-INDEPENDENT PHOSPHOLIPASE A2-GAMMA"/>
    <property type="match status" value="1"/>
</dbReference>
<reference evidence="8" key="3">
    <citation type="journal article" date="2019" name="J. ISSAAS">
        <title>Genomics, evolutionary history and diagnostics of the Alternaria alternata species group including apple and Asian pear pathotypes.</title>
        <authorList>
            <person name="Armitage A.D."/>
            <person name="Cockerton H.M."/>
            <person name="Sreenivasaprasad S."/>
            <person name="Woodhall J."/>
            <person name="Lane C."/>
            <person name="Harrison R.J."/>
            <person name="Clarkson J.P."/>
        </authorList>
    </citation>
    <scope>NUCLEOTIDE SEQUENCE</scope>
    <source>
        <strain evidence="8">FERA 1082</strain>
    </source>
</reference>
<evidence type="ECO:0000256" key="2">
    <source>
        <dbReference type="ARBA" id="ARBA00022801"/>
    </source>
</evidence>
<reference evidence="9 10" key="2">
    <citation type="journal article" date="2019" name="bioRxiv">
        <title>Genomics, evolutionary history and diagnostics of the Alternaria alternata species group including apple and Asian pear pathotypes.</title>
        <authorList>
            <person name="Armitage A.D."/>
            <person name="Cockerton H.M."/>
            <person name="Sreenivasaprasad S."/>
            <person name="Woodhall J.W."/>
            <person name="Lane C.R."/>
            <person name="Harrison R.J."/>
            <person name="Clarkson J.P."/>
        </authorList>
    </citation>
    <scope>NUCLEOTIDE SEQUENCE [LARGE SCALE GENOMIC DNA]</scope>
    <source>
        <strain evidence="10">FERA 1082</strain>
        <strain evidence="9">FERA 635</strain>
    </source>
</reference>